<dbReference type="InterPro" id="IPR012858">
    <property type="entry name" value="DC_STAMP-like"/>
</dbReference>
<comment type="caution">
    <text evidence="9">The sequence shown here is derived from an EMBL/GenBank/DDBJ whole genome shotgun (WGS) entry which is preliminary data.</text>
</comment>
<evidence type="ECO:0000256" key="3">
    <source>
        <dbReference type="ARBA" id="ARBA00022989"/>
    </source>
</evidence>
<evidence type="ECO:0000256" key="6">
    <source>
        <dbReference type="SAM" id="Phobius"/>
    </source>
</evidence>
<accession>A0A8S3ZZH7</accession>
<keyword evidence="2 6" id="KW-0812">Transmembrane</keyword>
<feature type="transmembrane region" description="Helical" evidence="6">
    <location>
        <begin position="146"/>
        <end position="164"/>
    </location>
</feature>
<evidence type="ECO:0000256" key="4">
    <source>
        <dbReference type="ARBA" id="ARBA00023136"/>
    </source>
</evidence>
<feature type="transmembrane region" description="Helical" evidence="6">
    <location>
        <begin position="493"/>
        <end position="514"/>
    </location>
</feature>
<dbReference type="InterPro" id="IPR058842">
    <property type="entry name" value="DCST1_C"/>
</dbReference>
<comment type="subcellular location">
    <subcellularLocation>
        <location evidence="1">Membrane</location>
        <topology evidence="1">Multi-pass membrane protein</topology>
    </subcellularLocation>
</comment>
<dbReference type="PANTHER" id="PTHR21041:SF17">
    <property type="entry name" value="E3 UBIQUITIN-PROTEIN LIGASE DCST1"/>
    <property type="match status" value="1"/>
</dbReference>
<evidence type="ECO:0000259" key="7">
    <source>
        <dbReference type="Pfam" id="PF07782"/>
    </source>
</evidence>
<dbReference type="Pfam" id="PF07782">
    <property type="entry name" value="DC_STAMP"/>
    <property type="match status" value="1"/>
</dbReference>
<feature type="domain" description="Dendritic cell-specific transmembrane protein-like" evidence="7">
    <location>
        <begin position="436"/>
        <end position="625"/>
    </location>
</feature>
<name>A0A8S3ZZH7_9EUPU</name>
<organism evidence="9 10">
    <name type="scientific">Candidula unifasciata</name>
    <dbReference type="NCBI Taxonomy" id="100452"/>
    <lineage>
        <taxon>Eukaryota</taxon>
        <taxon>Metazoa</taxon>
        <taxon>Spiralia</taxon>
        <taxon>Lophotrochozoa</taxon>
        <taxon>Mollusca</taxon>
        <taxon>Gastropoda</taxon>
        <taxon>Heterobranchia</taxon>
        <taxon>Euthyneura</taxon>
        <taxon>Panpulmonata</taxon>
        <taxon>Eupulmonata</taxon>
        <taxon>Stylommatophora</taxon>
        <taxon>Helicina</taxon>
        <taxon>Helicoidea</taxon>
        <taxon>Geomitridae</taxon>
        <taxon>Candidula</taxon>
    </lineage>
</organism>
<keyword evidence="10" id="KW-1185">Reference proteome</keyword>
<protein>
    <recommendedName>
        <fullName evidence="11">Dendritic cell-specific transmembrane protein-like domain-containing protein</fullName>
    </recommendedName>
</protein>
<feature type="domain" description="E3 ubiquitin-protein ligase DCST1-like C-terminal" evidence="8">
    <location>
        <begin position="682"/>
        <end position="722"/>
    </location>
</feature>
<evidence type="ECO:0000313" key="9">
    <source>
        <dbReference type="EMBL" id="CAG5133025.1"/>
    </source>
</evidence>
<feature type="transmembrane region" description="Helical" evidence="6">
    <location>
        <begin position="578"/>
        <end position="597"/>
    </location>
</feature>
<feature type="region of interest" description="Disordered" evidence="5">
    <location>
        <begin position="725"/>
        <end position="745"/>
    </location>
</feature>
<feature type="compositionally biased region" description="Acidic residues" evidence="5">
    <location>
        <begin position="726"/>
        <end position="738"/>
    </location>
</feature>
<evidence type="ECO:0000259" key="8">
    <source>
        <dbReference type="Pfam" id="PF26037"/>
    </source>
</evidence>
<evidence type="ECO:0000313" key="10">
    <source>
        <dbReference type="Proteomes" id="UP000678393"/>
    </source>
</evidence>
<keyword evidence="3 6" id="KW-1133">Transmembrane helix</keyword>
<dbReference type="OrthoDB" id="5985669at2759"/>
<dbReference type="PANTHER" id="PTHR21041">
    <property type="entry name" value="DENDRITIC CELL-SPECIFIC TRANSMEMBRANE PROTEIN"/>
    <property type="match status" value="1"/>
</dbReference>
<gene>
    <name evidence="9" type="ORF">CUNI_LOCUS18583</name>
</gene>
<evidence type="ECO:0008006" key="11">
    <source>
        <dbReference type="Google" id="ProtNLM"/>
    </source>
</evidence>
<dbReference type="AlphaFoldDB" id="A0A8S3ZZH7"/>
<dbReference type="Proteomes" id="UP000678393">
    <property type="component" value="Unassembled WGS sequence"/>
</dbReference>
<feature type="transmembrane region" description="Helical" evidence="6">
    <location>
        <begin position="73"/>
        <end position="95"/>
    </location>
</feature>
<feature type="region of interest" description="Disordered" evidence="5">
    <location>
        <begin position="230"/>
        <end position="266"/>
    </location>
</feature>
<keyword evidence="4 6" id="KW-0472">Membrane</keyword>
<reference evidence="9" key="1">
    <citation type="submission" date="2021-04" db="EMBL/GenBank/DDBJ databases">
        <authorList>
            <consortium name="Molecular Ecology Group"/>
        </authorList>
    </citation>
    <scope>NUCLEOTIDE SEQUENCE</scope>
</reference>
<proteinExistence type="predicted"/>
<evidence type="ECO:0000256" key="5">
    <source>
        <dbReference type="SAM" id="MobiDB-lite"/>
    </source>
</evidence>
<dbReference type="EMBL" id="CAJHNH020005846">
    <property type="protein sequence ID" value="CAG5133025.1"/>
    <property type="molecule type" value="Genomic_DNA"/>
</dbReference>
<evidence type="ECO:0000256" key="1">
    <source>
        <dbReference type="ARBA" id="ARBA00004141"/>
    </source>
</evidence>
<feature type="transmembrane region" description="Helical" evidence="6">
    <location>
        <begin position="107"/>
        <end position="125"/>
    </location>
</feature>
<feature type="transmembrane region" description="Helical" evidence="6">
    <location>
        <begin position="406"/>
        <end position="423"/>
    </location>
</feature>
<dbReference type="GO" id="GO:0016020">
    <property type="term" value="C:membrane"/>
    <property type="evidence" value="ECO:0007669"/>
    <property type="project" value="UniProtKB-SubCell"/>
</dbReference>
<evidence type="ECO:0000256" key="2">
    <source>
        <dbReference type="ARBA" id="ARBA00022692"/>
    </source>
</evidence>
<dbReference type="Pfam" id="PF26037">
    <property type="entry name" value="zf-RING_DCST1_C"/>
    <property type="match status" value="1"/>
</dbReference>
<sequence length="745" mass="86060">MTQRVKPVQKMLRIPPFQRTKKTRIAQTVQRRKKVQIHLPPLQTRKTRNKERKVKKRKGFFTKLMKSAPDEQWLLKMVLWFPVGIGMSVALYFLVIQKMSLQEKYKLIIGCGLGFVLSLTFAFSVQMRCVMTLVVPTFVGKAGRSYFAAFAIVYLVNGPITNIMDNCEEIVRSMTCNSELTANHTKTKFNLRMHPVQHAVGDLLKDNFLVVRASKAIKKAFSPLTKELKDNENENREMESSIKDVERIGDKRDSDNSADKDAGKKVEKQWEKKMDLRCHGTFSNGVQRCRDKMRQLEDKCMDKLSFLGYIVCWPLKITVFCNLVKLIPGVIGMDCNAASQVSPGFGDTYVSARDVMDNMEDGAKVNLQYKVVGSADANYMPVEEMRQATIHEVKAKTDTINITLKVITHVLTFTFLIVFYGAYKYNGNYLTDLNWDNKYITAYFRHIDARRKDRGKRTLLPLKKAEKKELYDPNKIKLSAAERKKVVAGTIQLLLRVIISAIICYMDNIFYQVLDIIARNSKIEYHQTGEHVVDIKIYGKGFMSALVRSFLERFNSKQELDSLTTNYACLPRPSKTDVVILAFIFGTYMLVWVFLYFEAFGLRMRRVIAAFYYRKREKKRILYLYNERYRKRVGFLMHMRKKVRKQLRDREFQRKIGIILALKRQYPFLSKCLGVFKASKDTCIICGELETKGFHTCPTEGCGVGYCRECWIDIKKKCYACGQVSDNEEDSGSDSETADDGHFVL</sequence>
<dbReference type="InterPro" id="IPR051856">
    <property type="entry name" value="CSR-E3_Ligase_Protein"/>
</dbReference>